<keyword evidence="1" id="KW-0238">DNA-binding</keyword>
<dbReference type="Pfam" id="PF01381">
    <property type="entry name" value="HTH_3"/>
    <property type="match status" value="1"/>
</dbReference>
<sequence length="80" mass="8820">MTLAEKLTELRVNKKASLQAVADAVGVSKPHIWELEKGKTKNPSLELLKKLALYYQVSLDTLVGLEENDNSGAPHYVSRA</sequence>
<dbReference type="GO" id="GO:0003677">
    <property type="term" value="F:DNA binding"/>
    <property type="evidence" value="ECO:0007669"/>
    <property type="project" value="UniProtKB-KW"/>
</dbReference>
<organism evidence="3 4">
    <name type="scientific">Pseudoalteromonas xiamenensis</name>
    <dbReference type="NCBI Taxonomy" id="882626"/>
    <lineage>
        <taxon>Bacteria</taxon>
        <taxon>Pseudomonadati</taxon>
        <taxon>Pseudomonadota</taxon>
        <taxon>Gammaproteobacteria</taxon>
        <taxon>Alteromonadales</taxon>
        <taxon>Pseudoalteromonadaceae</taxon>
        <taxon>Pseudoalteromonas</taxon>
    </lineage>
</organism>
<dbReference type="SUPFAM" id="SSF47413">
    <property type="entry name" value="lambda repressor-like DNA-binding domains"/>
    <property type="match status" value="1"/>
</dbReference>
<dbReference type="CDD" id="cd00093">
    <property type="entry name" value="HTH_XRE"/>
    <property type="match status" value="1"/>
</dbReference>
<gene>
    <name evidence="3" type="ORF">J5O05_10155</name>
</gene>
<evidence type="ECO:0000313" key="3">
    <source>
        <dbReference type="EMBL" id="QTH70379.1"/>
    </source>
</evidence>
<dbReference type="RefSeq" id="WP_208841974.1">
    <property type="nucleotide sequence ID" value="NZ_CP072133.1"/>
</dbReference>
<name>A0A975DF16_9GAMM</name>
<dbReference type="EMBL" id="CP072133">
    <property type="protein sequence ID" value="QTH70379.1"/>
    <property type="molecule type" value="Genomic_DNA"/>
</dbReference>
<dbReference type="KEGG" id="pxi:J5O05_10155"/>
<dbReference type="PROSITE" id="PS50943">
    <property type="entry name" value="HTH_CROC1"/>
    <property type="match status" value="1"/>
</dbReference>
<proteinExistence type="predicted"/>
<protein>
    <submittedName>
        <fullName evidence="3">Helix-turn-helix transcriptional regulator</fullName>
    </submittedName>
</protein>
<dbReference type="Gene3D" id="1.10.260.40">
    <property type="entry name" value="lambda repressor-like DNA-binding domains"/>
    <property type="match status" value="1"/>
</dbReference>
<dbReference type="PANTHER" id="PTHR46558:SF11">
    <property type="entry name" value="HTH-TYPE TRANSCRIPTIONAL REGULATOR XRE"/>
    <property type="match status" value="1"/>
</dbReference>
<dbReference type="Proteomes" id="UP000664904">
    <property type="component" value="Chromosome"/>
</dbReference>
<dbReference type="AlphaFoldDB" id="A0A975DF16"/>
<evidence type="ECO:0000256" key="1">
    <source>
        <dbReference type="ARBA" id="ARBA00023125"/>
    </source>
</evidence>
<dbReference type="InterPro" id="IPR010982">
    <property type="entry name" value="Lambda_DNA-bd_dom_sf"/>
</dbReference>
<evidence type="ECO:0000313" key="4">
    <source>
        <dbReference type="Proteomes" id="UP000664904"/>
    </source>
</evidence>
<feature type="domain" description="HTH cro/C1-type" evidence="2">
    <location>
        <begin position="7"/>
        <end position="62"/>
    </location>
</feature>
<accession>A0A975DF16</accession>
<dbReference type="InterPro" id="IPR001387">
    <property type="entry name" value="Cro/C1-type_HTH"/>
</dbReference>
<reference evidence="3" key="1">
    <citation type="submission" date="2021-03" db="EMBL/GenBank/DDBJ databases">
        <title>Complete Genome of Pseudoalteromonas xiamenensis STKMTI.2, a new potential marine bacterium producing anti-Vibrio compounds.</title>
        <authorList>
            <person name="Handayani D.P."/>
            <person name="Isnansetyo A."/>
            <person name="Istiqomah I."/>
            <person name="Jumina J."/>
        </authorList>
    </citation>
    <scope>NUCLEOTIDE SEQUENCE</scope>
    <source>
        <strain evidence="3">STKMTI.2</strain>
    </source>
</reference>
<evidence type="ECO:0000259" key="2">
    <source>
        <dbReference type="PROSITE" id="PS50943"/>
    </source>
</evidence>
<dbReference type="PANTHER" id="PTHR46558">
    <property type="entry name" value="TRACRIPTIONAL REGULATORY PROTEIN-RELATED-RELATED"/>
    <property type="match status" value="1"/>
</dbReference>
<keyword evidence="4" id="KW-1185">Reference proteome</keyword>
<dbReference type="SMART" id="SM00530">
    <property type="entry name" value="HTH_XRE"/>
    <property type="match status" value="1"/>
</dbReference>